<evidence type="ECO:0000256" key="5">
    <source>
        <dbReference type="ARBA" id="ARBA00023004"/>
    </source>
</evidence>
<dbReference type="InterPro" id="IPR006638">
    <property type="entry name" value="Elp3/MiaA/NifB-like_rSAM"/>
</dbReference>
<evidence type="ECO:0000256" key="4">
    <source>
        <dbReference type="ARBA" id="ARBA00022723"/>
    </source>
</evidence>
<keyword evidence="3" id="KW-0949">S-adenosyl-L-methionine</keyword>
<keyword evidence="6" id="KW-0411">Iron-sulfur</keyword>
<dbReference type="CDD" id="cd01335">
    <property type="entry name" value="Radical_SAM"/>
    <property type="match status" value="1"/>
</dbReference>
<keyword evidence="4" id="KW-0479">Metal-binding</keyword>
<reference evidence="8 9" key="1">
    <citation type="submission" date="2023-12" db="EMBL/GenBank/DDBJ databases">
        <title>Amycolatopsis sp. V23-08.</title>
        <authorList>
            <person name="Somphong A."/>
        </authorList>
    </citation>
    <scope>NUCLEOTIDE SEQUENCE [LARGE SCALE GENOMIC DNA]</scope>
    <source>
        <strain evidence="8 9">V23-08</strain>
    </source>
</reference>
<feature type="domain" description="Radical SAM core" evidence="7">
    <location>
        <begin position="100"/>
        <end position="337"/>
    </location>
</feature>
<dbReference type="NCBIfam" id="NF045502">
    <property type="entry name" value="variant_rSAM"/>
    <property type="match status" value="1"/>
</dbReference>
<dbReference type="Proteomes" id="UP001304298">
    <property type="component" value="Unassembled WGS sequence"/>
</dbReference>
<accession>A0ABU5QY20</accession>
<evidence type="ECO:0000256" key="6">
    <source>
        <dbReference type="ARBA" id="ARBA00023014"/>
    </source>
</evidence>
<evidence type="ECO:0000313" key="8">
    <source>
        <dbReference type="EMBL" id="MEA5358026.1"/>
    </source>
</evidence>
<dbReference type="Gene3D" id="3.20.20.70">
    <property type="entry name" value="Aldolase class I"/>
    <property type="match status" value="1"/>
</dbReference>
<proteinExistence type="predicted"/>
<dbReference type="EMBL" id="JAYFSI010000001">
    <property type="protein sequence ID" value="MEA5358026.1"/>
    <property type="molecule type" value="Genomic_DNA"/>
</dbReference>
<dbReference type="SUPFAM" id="SSF102114">
    <property type="entry name" value="Radical SAM enzymes"/>
    <property type="match status" value="1"/>
</dbReference>
<evidence type="ECO:0000313" key="9">
    <source>
        <dbReference type="Proteomes" id="UP001304298"/>
    </source>
</evidence>
<evidence type="ECO:0000256" key="3">
    <source>
        <dbReference type="ARBA" id="ARBA00022691"/>
    </source>
</evidence>
<dbReference type="InterPro" id="IPR034405">
    <property type="entry name" value="F420"/>
</dbReference>
<keyword evidence="5" id="KW-0408">Iron</keyword>
<name>A0ABU5QY20_9PSEU</name>
<sequence length="356" mass="37621">MRVGIEEDLETRADIAVRGVRADAPVQRSKGAGPSDDGHLVVDGANATLPLNPESPYEIRDGRIFRETIDLGLSVAPVGRPRFYDLSTTDGVPYRKIALLHGKDVLATTVVQTCIRYTEDQRCRFCTIEESLRAGSTVAAKTPQQLAEVAEAAVRLDGVRQMVMTTGTTSGPDRGARHLVRCVRAVLDAVPGLPIQVQIEPPGDLGVLRDLRDAGATSIGIHVESLDDDVRRRWMPGKSTVPMAEYEAAWAEAVRVFGRNRVSTYLLIGLGEDPDSLVEGAGRLIDMGVYPFAVPMRPMVGTLARRDGATAPSPALVADVTGRIAALLRAAGMTGADQGAGCAACGACGLLSAAGG</sequence>
<organism evidence="8 9">
    <name type="scientific">Amycolatopsis heterodermiae</name>
    <dbReference type="NCBI Taxonomy" id="3110235"/>
    <lineage>
        <taxon>Bacteria</taxon>
        <taxon>Bacillati</taxon>
        <taxon>Actinomycetota</taxon>
        <taxon>Actinomycetes</taxon>
        <taxon>Pseudonocardiales</taxon>
        <taxon>Pseudonocardiaceae</taxon>
        <taxon>Amycolatopsis</taxon>
    </lineage>
</organism>
<dbReference type="SFLD" id="SFLDS00029">
    <property type="entry name" value="Radical_SAM"/>
    <property type="match status" value="1"/>
</dbReference>
<keyword evidence="9" id="KW-1185">Reference proteome</keyword>
<comment type="caution">
    <text evidence="8">The sequence shown here is derived from an EMBL/GenBank/DDBJ whole genome shotgun (WGS) entry which is preliminary data.</text>
</comment>
<protein>
    <submittedName>
        <fullName evidence="8">MSMEG_0568 family radical SAM protein</fullName>
    </submittedName>
</protein>
<dbReference type="RefSeq" id="WP_323322472.1">
    <property type="nucleotide sequence ID" value="NZ_JAYFSI010000001.1"/>
</dbReference>
<dbReference type="NCBIfam" id="TIGR04043">
    <property type="entry name" value="rSAM_MSMEG_0568"/>
    <property type="match status" value="1"/>
</dbReference>
<evidence type="ECO:0000256" key="2">
    <source>
        <dbReference type="ARBA" id="ARBA00022485"/>
    </source>
</evidence>
<dbReference type="PANTHER" id="PTHR43076">
    <property type="entry name" value="FO SYNTHASE (COFH)"/>
    <property type="match status" value="1"/>
</dbReference>
<dbReference type="InterPro" id="IPR007197">
    <property type="entry name" value="rSAM"/>
</dbReference>
<evidence type="ECO:0000259" key="7">
    <source>
        <dbReference type="PROSITE" id="PS51918"/>
    </source>
</evidence>
<dbReference type="InterPro" id="IPR058240">
    <property type="entry name" value="rSAM_sf"/>
</dbReference>
<dbReference type="SMART" id="SM00729">
    <property type="entry name" value="Elp3"/>
    <property type="match status" value="1"/>
</dbReference>
<dbReference type="SFLD" id="SFLDG01107">
    <property type="entry name" value="Uncharacterised_Radical_SAM_Su"/>
    <property type="match status" value="1"/>
</dbReference>
<evidence type="ECO:0000256" key="1">
    <source>
        <dbReference type="ARBA" id="ARBA00001966"/>
    </source>
</evidence>
<keyword evidence="2" id="KW-0004">4Fe-4S</keyword>
<dbReference type="PROSITE" id="PS51918">
    <property type="entry name" value="RADICAL_SAM"/>
    <property type="match status" value="1"/>
</dbReference>
<dbReference type="PANTHER" id="PTHR43076:SF1">
    <property type="entry name" value="LIPOYL SYNTHASE 2"/>
    <property type="match status" value="1"/>
</dbReference>
<dbReference type="Pfam" id="PF04055">
    <property type="entry name" value="Radical_SAM"/>
    <property type="match status" value="1"/>
</dbReference>
<dbReference type="InterPro" id="IPR013785">
    <property type="entry name" value="Aldolase_TIM"/>
</dbReference>
<gene>
    <name evidence="8" type="ORF">VA596_00645</name>
</gene>
<dbReference type="InterPro" id="IPR016779">
    <property type="entry name" value="rSAM_MSMEG0568"/>
</dbReference>
<comment type="cofactor">
    <cofactor evidence="1">
        <name>[4Fe-4S] cluster</name>
        <dbReference type="ChEBI" id="CHEBI:49883"/>
    </cofactor>
</comment>